<evidence type="ECO:0000256" key="1">
    <source>
        <dbReference type="ARBA" id="ARBA00004609"/>
    </source>
</evidence>
<evidence type="ECO:0000256" key="8">
    <source>
        <dbReference type="ARBA" id="ARBA00022723"/>
    </source>
</evidence>
<evidence type="ECO:0000256" key="12">
    <source>
        <dbReference type="ARBA" id="ARBA00023157"/>
    </source>
</evidence>
<evidence type="ECO:0000256" key="13">
    <source>
        <dbReference type="ARBA" id="ARBA00023180"/>
    </source>
</evidence>
<evidence type="ECO:0000256" key="10">
    <source>
        <dbReference type="ARBA" id="ARBA00023004"/>
    </source>
</evidence>
<keyword evidence="7" id="KW-0336">GPI-anchor</keyword>
<keyword evidence="11" id="KW-0472">Membrane</keyword>
<keyword evidence="6 15" id="KW-0349">Heme</keyword>
<evidence type="ECO:0000256" key="16">
    <source>
        <dbReference type="SAM" id="MobiDB-lite"/>
    </source>
</evidence>
<sequence length="204" mass="19065">MQFTAFGLLALASLATAQSSAIPACAQPCVADAVKASTTCGVSDTACQCLPDNVSKIQTAATSCVIGKCGITVALTIPAAANAACAALPAPSSAAPTYASSAAAPSSSSIAPSSTAESSAASSPASAPAPSYASTPVSSVLVTSGVASPTGGTGSNTTRPTTPATPASPTTPATSSVPYTGAGAQVKAGAGSALVLGIAAIFAL</sequence>
<feature type="signal peptide" evidence="17">
    <location>
        <begin position="1"/>
        <end position="17"/>
    </location>
</feature>
<dbReference type="GO" id="GO:0005576">
    <property type="term" value="C:extracellular region"/>
    <property type="evidence" value="ECO:0007669"/>
    <property type="project" value="UniProtKB-SubCell"/>
</dbReference>
<comment type="subcellular location">
    <subcellularLocation>
        <location evidence="1">Cell membrane</location>
        <topology evidence="1">Lipid-anchor</topology>
        <topology evidence="1">GPI-anchor</topology>
    </subcellularLocation>
    <subcellularLocation>
        <location evidence="2">Secreted</location>
    </subcellularLocation>
</comment>
<feature type="disulfide bond" evidence="15">
    <location>
        <begin position="40"/>
        <end position="47"/>
    </location>
</feature>
<evidence type="ECO:0000313" key="20">
    <source>
        <dbReference type="Proteomes" id="UP000672032"/>
    </source>
</evidence>
<evidence type="ECO:0000256" key="6">
    <source>
        <dbReference type="ARBA" id="ARBA00022617"/>
    </source>
</evidence>
<comment type="caution">
    <text evidence="15">Lacks conserved residue(s) required for the propagation of feature annotation.</text>
</comment>
<comment type="similarity">
    <text evidence="3">Belongs to the RBT5 family.</text>
</comment>
<dbReference type="InterPro" id="IPR008427">
    <property type="entry name" value="Extracellular_membr_CFEM_dom"/>
</dbReference>
<dbReference type="GO" id="GO:0046872">
    <property type="term" value="F:metal ion binding"/>
    <property type="evidence" value="ECO:0007669"/>
    <property type="project" value="UniProtKB-UniRule"/>
</dbReference>
<evidence type="ECO:0000313" key="19">
    <source>
        <dbReference type="EMBL" id="QSZ35209.1"/>
    </source>
</evidence>
<dbReference type="Pfam" id="PF05730">
    <property type="entry name" value="CFEM"/>
    <property type="match status" value="1"/>
</dbReference>
<evidence type="ECO:0000256" key="2">
    <source>
        <dbReference type="ARBA" id="ARBA00004613"/>
    </source>
</evidence>
<feature type="binding site" description="axial binding residue" evidence="15">
    <location>
        <position position="44"/>
    </location>
    <ligand>
        <name>heme</name>
        <dbReference type="ChEBI" id="CHEBI:30413"/>
    </ligand>
    <ligandPart>
        <name>Fe</name>
        <dbReference type="ChEBI" id="CHEBI:18248"/>
    </ligandPart>
</feature>
<evidence type="ECO:0000256" key="3">
    <source>
        <dbReference type="ARBA" id="ARBA00010031"/>
    </source>
</evidence>
<dbReference type="PANTHER" id="PTHR37928:SF2">
    <property type="entry name" value="GPI ANCHORED CFEM DOMAIN PROTEIN (AFU_ORTHOLOGUE AFUA_6G10580)"/>
    <property type="match status" value="1"/>
</dbReference>
<evidence type="ECO:0000256" key="9">
    <source>
        <dbReference type="ARBA" id="ARBA00022729"/>
    </source>
</evidence>
<dbReference type="EMBL" id="CP063409">
    <property type="protein sequence ID" value="QSZ35209.1"/>
    <property type="molecule type" value="Genomic_DNA"/>
</dbReference>
<feature type="domain" description="CFEM" evidence="18">
    <location>
        <begin position="1"/>
        <end position="110"/>
    </location>
</feature>
<evidence type="ECO:0000256" key="15">
    <source>
        <dbReference type="PROSITE-ProRule" id="PRU01356"/>
    </source>
</evidence>
<dbReference type="PANTHER" id="PTHR37928">
    <property type="entry name" value="CFEM DOMAIN PROTEIN (AFU_ORTHOLOGUE AFUA_6G14090)"/>
    <property type="match status" value="1"/>
</dbReference>
<keyword evidence="14" id="KW-0449">Lipoprotein</keyword>
<dbReference type="PROSITE" id="PS52012">
    <property type="entry name" value="CFEM"/>
    <property type="match status" value="1"/>
</dbReference>
<dbReference type="AlphaFoldDB" id="A0A8A3PJN6"/>
<protein>
    <recommendedName>
        <fullName evidence="18">CFEM domain-containing protein</fullName>
    </recommendedName>
</protein>
<feature type="chain" id="PRO_5032391964" description="CFEM domain-containing protein" evidence="17">
    <location>
        <begin position="18"/>
        <end position="204"/>
    </location>
</feature>
<evidence type="ECO:0000256" key="14">
    <source>
        <dbReference type="ARBA" id="ARBA00023288"/>
    </source>
</evidence>
<keyword evidence="8 15" id="KW-0479">Metal-binding</keyword>
<dbReference type="GO" id="GO:0005886">
    <property type="term" value="C:plasma membrane"/>
    <property type="evidence" value="ECO:0007669"/>
    <property type="project" value="UniProtKB-SubCell"/>
</dbReference>
<feature type="compositionally biased region" description="Low complexity" evidence="16">
    <location>
        <begin position="147"/>
        <end position="176"/>
    </location>
</feature>
<dbReference type="Proteomes" id="UP000672032">
    <property type="component" value="Chromosome 5"/>
</dbReference>
<keyword evidence="13" id="KW-0325">Glycoprotein</keyword>
<keyword evidence="20" id="KW-1185">Reference proteome</keyword>
<evidence type="ECO:0000259" key="18">
    <source>
        <dbReference type="PROSITE" id="PS52012"/>
    </source>
</evidence>
<feature type="region of interest" description="Disordered" evidence="16">
    <location>
        <begin position="143"/>
        <end position="176"/>
    </location>
</feature>
<dbReference type="OrthoDB" id="3767534at2759"/>
<dbReference type="InterPro" id="IPR051735">
    <property type="entry name" value="CFEM_domain"/>
</dbReference>
<keyword evidence="9 17" id="KW-0732">Signal</keyword>
<organism evidence="19 20">
    <name type="scientific">Monilinia vaccinii-corymbosi</name>
    <dbReference type="NCBI Taxonomy" id="61207"/>
    <lineage>
        <taxon>Eukaryota</taxon>
        <taxon>Fungi</taxon>
        <taxon>Dikarya</taxon>
        <taxon>Ascomycota</taxon>
        <taxon>Pezizomycotina</taxon>
        <taxon>Leotiomycetes</taxon>
        <taxon>Helotiales</taxon>
        <taxon>Sclerotiniaceae</taxon>
        <taxon>Monilinia</taxon>
    </lineage>
</organism>
<keyword evidence="12 15" id="KW-1015">Disulfide bond</keyword>
<gene>
    <name evidence="19" type="ORF">DSL72_008076</name>
</gene>
<accession>A0A8A3PJN6</accession>
<name>A0A8A3PJN6_9HELO</name>
<evidence type="ECO:0000256" key="5">
    <source>
        <dbReference type="ARBA" id="ARBA00022525"/>
    </source>
</evidence>
<dbReference type="GO" id="GO:0098552">
    <property type="term" value="C:side of membrane"/>
    <property type="evidence" value="ECO:0007669"/>
    <property type="project" value="UniProtKB-KW"/>
</dbReference>
<evidence type="ECO:0000256" key="11">
    <source>
        <dbReference type="ARBA" id="ARBA00023136"/>
    </source>
</evidence>
<keyword evidence="5" id="KW-0964">Secreted</keyword>
<evidence type="ECO:0000256" key="7">
    <source>
        <dbReference type="ARBA" id="ARBA00022622"/>
    </source>
</evidence>
<keyword evidence="10 15" id="KW-0408">Iron</keyword>
<evidence type="ECO:0000256" key="4">
    <source>
        <dbReference type="ARBA" id="ARBA00022475"/>
    </source>
</evidence>
<proteinExistence type="inferred from homology"/>
<evidence type="ECO:0000256" key="17">
    <source>
        <dbReference type="SAM" id="SignalP"/>
    </source>
</evidence>
<reference evidence="19" key="1">
    <citation type="submission" date="2020-10" db="EMBL/GenBank/DDBJ databases">
        <title>Genome Sequence of Monilinia vaccinii-corymbosi Sheds Light on Mummy Berry Disease Infection of Blueberry and Mating Type.</title>
        <authorList>
            <person name="Yow A.G."/>
            <person name="Zhang Y."/>
            <person name="Bansal K."/>
            <person name="Eacker S.M."/>
            <person name="Sullivan S."/>
            <person name="Liachko I."/>
            <person name="Cubeta M.A."/>
            <person name="Rollins J.A."/>
            <person name="Ashrafi H."/>
        </authorList>
    </citation>
    <scope>NUCLEOTIDE SEQUENCE</scope>
    <source>
        <strain evidence="19">RL-1</strain>
    </source>
</reference>
<keyword evidence="4" id="KW-1003">Cell membrane</keyword>